<evidence type="ECO:0000256" key="1">
    <source>
        <dbReference type="SAM" id="MobiDB-lite"/>
    </source>
</evidence>
<dbReference type="AlphaFoldDB" id="A0AAI9Y8T0"/>
<dbReference type="EMBL" id="MPDP01000044">
    <property type="protein sequence ID" value="KAK1489856.1"/>
    <property type="molecule type" value="Genomic_DNA"/>
</dbReference>
<keyword evidence="3" id="KW-1185">Reference proteome</keyword>
<accession>A0AAI9Y8T0</accession>
<reference evidence="2" key="1">
    <citation type="submission" date="2016-11" db="EMBL/GenBank/DDBJ databases">
        <title>The genome sequence of Colletotrichum cuscutae.</title>
        <authorList>
            <person name="Baroncelli R."/>
        </authorList>
    </citation>
    <scope>NUCLEOTIDE SEQUENCE</scope>
    <source>
        <strain evidence="2">IMI 304802</strain>
    </source>
</reference>
<feature type="region of interest" description="Disordered" evidence="1">
    <location>
        <begin position="50"/>
        <end position="111"/>
    </location>
</feature>
<evidence type="ECO:0000313" key="2">
    <source>
        <dbReference type="EMBL" id="KAK1489856.1"/>
    </source>
</evidence>
<organism evidence="2 3">
    <name type="scientific">Colletotrichum cuscutae</name>
    <dbReference type="NCBI Taxonomy" id="1209917"/>
    <lineage>
        <taxon>Eukaryota</taxon>
        <taxon>Fungi</taxon>
        <taxon>Dikarya</taxon>
        <taxon>Ascomycota</taxon>
        <taxon>Pezizomycotina</taxon>
        <taxon>Sordariomycetes</taxon>
        <taxon>Hypocreomycetidae</taxon>
        <taxon>Glomerellales</taxon>
        <taxon>Glomerellaceae</taxon>
        <taxon>Colletotrichum</taxon>
        <taxon>Colletotrichum acutatum species complex</taxon>
    </lineage>
</organism>
<name>A0AAI9Y8T0_9PEZI</name>
<proteinExistence type="predicted"/>
<dbReference type="Proteomes" id="UP001239213">
    <property type="component" value="Unassembled WGS sequence"/>
</dbReference>
<comment type="caution">
    <text evidence="2">The sequence shown here is derived from an EMBL/GenBank/DDBJ whole genome shotgun (WGS) entry which is preliminary data.</text>
</comment>
<feature type="compositionally biased region" description="Polar residues" evidence="1">
    <location>
        <begin position="16"/>
        <end position="25"/>
    </location>
</feature>
<feature type="region of interest" description="Disordered" evidence="1">
    <location>
        <begin position="1"/>
        <end position="36"/>
    </location>
</feature>
<protein>
    <submittedName>
        <fullName evidence="2">Uncharacterized protein</fullName>
    </submittedName>
</protein>
<sequence length="148" mass="16062">MIGGHTFDTQPAPPKLSTTVRYTQYSPPPPPTPDKLRGCLSLRLCIFSENRSSLGTRDPPPGRTCKATQCRQAPGPRAVQQRREKGEKKRKSPPPLNHFNQVRSGKTGVLADGRMYPAPTRVTSSNSPAGAVPAADLVPRLGRRLEAV</sequence>
<evidence type="ECO:0000313" key="3">
    <source>
        <dbReference type="Proteomes" id="UP001239213"/>
    </source>
</evidence>
<gene>
    <name evidence="2" type="ORF">CCUS01_14582</name>
</gene>